<feature type="region of interest" description="Disordered" evidence="1">
    <location>
        <begin position="1"/>
        <end position="39"/>
    </location>
</feature>
<proteinExistence type="predicted"/>
<feature type="non-terminal residue" evidence="2">
    <location>
        <position position="1"/>
    </location>
</feature>
<dbReference type="AlphaFoldDB" id="A0A061QQ95"/>
<sequence>VDMALSPGRCKHSGARSPAASPSPNTLAHALKGPLGLVH</sequence>
<dbReference type="EMBL" id="GBEZ01025167">
    <property type="protein sequence ID" value="JAC61888.1"/>
    <property type="molecule type" value="Transcribed_RNA"/>
</dbReference>
<organism evidence="2">
    <name type="scientific">Tetraselmis sp. GSL018</name>
    <dbReference type="NCBI Taxonomy" id="582737"/>
    <lineage>
        <taxon>Eukaryota</taxon>
        <taxon>Viridiplantae</taxon>
        <taxon>Chlorophyta</taxon>
        <taxon>core chlorophytes</taxon>
        <taxon>Chlorodendrophyceae</taxon>
        <taxon>Chlorodendrales</taxon>
        <taxon>Chlorodendraceae</taxon>
        <taxon>Tetraselmis</taxon>
    </lineage>
</organism>
<accession>A0A061QQ95</accession>
<name>A0A061QQ95_9CHLO</name>
<feature type="compositionally biased region" description="Low complexity" evidence="1">
    <location>
        <begin position="15"/>
        <end position="24"/>
    </location>
</feature>
<protein>
    <submittedName>
        <fullName evidence="2">Uncharacterized protein</fullName>
    </submittedName>
</protein>
<evidence type="ECO:0000313" key="2">
    <source>
        <dbReference type="EMBL" id="JAC61888.1"/>
    </source>
</evidence>
<evidence type="ECO:0000256" key="1">
    <source>
        <dbReference type="SAM" id="MobiDB-lite"/>
    </source>
</evidence>
<reference evidence="2" key="1">
    <citation type="submission" date="2014-05" db="EMBL/GenBank/DDBJ databases">
        <title>The transcriptome of the halophilic microalga Tetraselmis sp. GSL018 isolated from the Great Salt Lake, Utah.</title>
        <authorList>
            <person name="Jinkerson R.E."/>
            <person name="D'Adamo S."/>
            <person name="Posewitz M.C."/>
        </authorList>
    </citation>
    <scope>NUCLEOTIDE SEQUENCE</scope>
    <source>
        <strain evidence="2">GSL018</strain>
    </source>
</reference>
<gene>
    <name evidence="2" type="ORF">TSPGSL018_24887</name>
</gene>